<comment type="caution">
    <text evidence="1">The sequence shown here is derived from an EMBL/GenBank/DDBJ whole genome shotgun (WGS) entry which is preliminary data.</text>
</comment>
<evidence type="ECO:0000313" key="1">
    <source>
        <dbReference type="EMBL" id="POM70765.1"/>
    </source>
</evidence>
<dbReference type="AlphaFoldDB" id="A0A2P4XYX7"/>
<dbReference type="SUPFAM" id="SSF52047">
    <property type="entry name" value="RNI-like"/>
    <property type="match status" value="1"/>
</dbReference>
<protein>
    <submittedName>
        <fullName evidence="1">Uncharacterized protein</fullName>
    </submittedName>
</protein>
<gene>
    <name evidence="1" type="ORF">PHPALM_12748</name>
</gene>
<dbReference type="EMBL" id="NCKW01006797">
    <property type="protein sequence ID" value="POM70765.1"/>
    <property type="molecule type" value="Genomic_DNA"/>
</dbReference>
<dbReference type="Gene3D" id="3.80.10.10">
    <property type="entry name" value="Ribonuclease Inhibitor"/>
    <property type="match status" value="2"/>
</dbReference>
<sequence length="495" mass="54914">MSSENDEEYPRIMFEITEVWFHNCRFLNGSEDLELLAQMITLPLSTIRSLMLPGAFFNSLRNPAGLQSFQSFARQVLSSPSPLRSLDLTRVGIDNNCVGALCSALRYPSRLQKLSIGHTIRGAHTNSRLVWAWIFLAVFHGDSGCELEHFDVSGLQLQKDVVEILTAMLESPHPGRTVVLLQDGRLPSGEGCEECELPSNERLFIRLLDGAQAWTSPGSSVAWPQLLPGTLQDDNFEYEVMVRLADWLCILIPGYGFGWVVSSSVSHKIILRDEGVWSKVTNGISFFNLSGLLGDSLTSLDVPSCGLNYRDLDTILHSCPNLSSLNVTGNLMSDLSPVQQAYEEGYCHITKLGVFVEFVNPVIAGQLQALLTHTNGKCLEYLQLETIGLITSRDKSERATWTEIKRALLANTTLQCLHLSLPSSETHEVVADMIKPFHGQILRYDTSMALKVAFLSVVEHVSAPASMNSLDHMVLSSIFSFATTSAIRRQINMHR</sequence>
<accession>A0A2P4XYX7</accession>
<dbReference type="InterPro" id="IPR032675">
    <property type="entry name" value="LRR_dom_sf"/>
</dbReference>
<reference evidence="1 2" key="1">
    <citation type="journal article" date="2017" name="Genome Biol. Evol.">
        <title>Phytophthora megakarya and P. palmivora, closely related causal agents of cacao black pod rot, underwent increases in genome sizes and gene numbers by different mechanisms.</title>
        <authorList>
            <person name="Ali S.S."/>
            <person name="Shao J."/>
            <person name="Lary D.J."/>
            <person name="Kronmiller B."/>
            <person name="Shen D."/>
            <person name="Strem M.D."/>
            <person name="Amoako-Attah I."/>
            <person name="Akrofi A.Y."/>
            <person name="Begoude B.A."/>
            <person name="Ten Hoopen G.M."/>
            <person name="Coulibaly K."/>
            <person name="Kebe B.I."/>
            <person name="Melnick R.L."/>
            <person name="Guiltinan M.J."/>
            <person name="Tyler B.M."/>
            <person name="Meinhardt L.W."/>
            <person name="Bailey B.A."/>
        </authorList>
    </citation>
    <scope>NUCLEOTIDE SEQUENCE [LARGE SCALE GENOMIC DNA]</scope>
    <source>
        <strain evidence="2">sbr112.9</strain>
    </source>
</reference>
<keyword evidence="2" id="KW-1185">Reference proteome</keyword>
<evidence type="ECO:0000313" key="2">
    <source>
        <dbReference type="Proteomes" id="UP000237271"/>
    </source>
</evidence>
<name>A0A2P4XYX7_9STRA</name>
<proteinExistence type="predicted"/>
<dbReference type="Proteomes" id="UP000237271">
    <property type="component" value="Unassembled WGS sequence"/>
</dbReference>
<organism evidence="1 2">
    <name type="scientific">Phytophthora palmivora</name>
    <dbReference type="NCBI Taxonomy" id="4796"/>
    <lineage>
        <taxon>Eukaryota</taxon>
        <taxon>Sar</taxon>
        <taxon>Stramenopiles</taxon>
        <taxon>Oomycota</taxon>
        <taxon>Peronosporomycetes</taxon>
        <taxon>Peronosporales</taxon>
        <taxon>Peronosporaceae</taxon>
        <taxon>Phytophthora</taxon>
    </lineage>
</organism>
<dbReference type="OrthoDB" id="124020at2759"/>